<evidence type="ECO:0000256" key="7">
    <source>
        <dbReference type="SAM" id="Phobius"/>
    </source>
</evidence>
<dbReference type="Gene3D" id="3.30.565.10">
    <property type="entry name" value="Histidine kinase-like ATPase, C-terminal domain"/>
    <property type="match status" value="1"/>
</dbReference>
<name>A0A223SB82_9ACTN</name>
<feature type="compositionally biased region" description="Polar residues" evidence="6">
    <location>
        <begin position="861"/>
        <end position="870"/>
    </location>
</feature>
<evidence type="ECO:0000256" key="2">
    <source>
        <dbReference type="ARBA" id="ARBA00012438"/>
    </source>
</evidence>
<evidence type="ECO:0000313" key="10">
    <source>
        <dbReference type="Proteomes" id="UP000215005"/>
    </source>
</evidence>
<dbReference type="InterPro" id="IPR013587">
    <property type="entry name" value="Nitrate/nitrite_sensing"/>
</dbReference>
<keyword evidence="10" id="KW-1185">Reference proteome</keyword>
<sequence>MQAAKEQRVTGIGTRLRKIVLAPTAALIALWLVVTGYLGYSAVLQYALVQGNRELLTPSAVALTAVMDERSATIAFLEDPDGQRDALRKARATSDEHMSTFLDKFKDVLPYSPERVQERLHDLDEQFSEIEDFRAHVDDDVKNGEGSRQSVLSYYNDLSEAGADLFEEVGRTGHAAETIGPGMTAVYTFRVVDTLGQADAQLARGMATGELSREDQVEFTRLVGSYRGTVEALHEYYGPETGQKLRELQKSDEWAKLEKLENEISDRPIGTTTDPITGETSQDLSMPVDAEEWQAAYAPVKSTLTDIGAEQSLQTSEIQEGVAVRAISYAVGGSIGIAVLSILAFGYARRAAESLIDRLNGLRDDTRDLSEVKLPTIMERLGRHEPVDLDSELPDLISRQEGDEIGQVARSFDTAQRTAVQAAVRQAELRQGINRVFLNIAHRSQTLVHRQLRLLDKMEHEQEDPEHLTELFKLDHLATRARRNAENLLILGGETPGRTWHRPMPLIDVLRGAISESGDYTRVERQHIARVQLKGPAVADVIHLVAELVDNATTFSPPHTQVRLSSDQVPNGVVVEIEDRGLGMREDEFEAANELLAHPPEFDVMRLNEKMRLGLFVVSRLAHRHDIKVQLRSSPYGGVQAIVLLPTAVIAGDPLALPQGVEDTGEQRIIPAREESPEQDGTAESGGGLRRCTDGNDGSGTAGDDTPPSSGGLRRCTDGNDGSGTAGDDTPPSSGGLRRCTDGNDGSGTAGFSAIGPTHSVNGTKEKDPALAPGALTGDVLASTPTPPSSSSDTGARPSLPRRELRPGVWKGADELRQHSQDRPKPPTLPRRREAAPNDVSPVSPAPVDASAPTDTPTASEEGSATTNDGRPTLPRRTPQVNLAPQLSEEPEATPTPDSSSPQQDEDRSTRLRRNMAAFQQGTERGRLEAKQRQNDSESEKDSRS</sequence>
<comment type="catalytic activity">
    <reaction evidence="1">
        <text>ATP + protein L-histidine = ADP + protein N-phospho-L-histidine.</text>
        <dbReference type="EC" id="2.7.13.3"/>
    </reaction>
</comment>
<dbReference type="PANTHER" id="PTHR45436:SF5">
    <property type="entry name" value="SENSOR HISTIDINE KINASE TRCS"/>
    <property type="match status" value="1"/>
</dbReference>
<keyword evidence="7" id="KW-0472">Membrane</keyword>
<dbReference type="SUPFAM" id="SSF55874">
    <property type="entry name" value="ATPase domain of HSP90 chaperone/DNA topoisomerase II/histidine kinase"/>
    <property type="match status" value="1"/>
</dbReference>
<dbReference type="KEGG" id="ngv:CDO52_23740"/>
<gene>
    <name evidence="9" type="ORF">CDO52_23740</name>
</gene>
<keyword evidence="4" id="KW-0808">Transferase</keyword>
<feature type="region of interest" description="Disordered" evidence="6">
    <location>
        <begin position="669"/>
        <end position="945"/>
    </location>
</feature>
<feature type="compositionally biased region" description="Low complexity" evidence="6">
    <location>
        <begin position="837"/>
        <end position="859"/>
    </location>
</feature>
<evidence type="ECO:0000256" key="3">
    <source>
        <dbReference type="ARBA" id="ARBA00022553"/>
    </source>
</evidence>
<evidence type="ECO:0000256" key="4">
    <source>
        <dbReference type="ARBA" id="ARBA00022679"/>
    </source>
</evidence>
<feature type="transmembrane region" description="Helical" evidence="7">
    <location>
        <begin position="20"/>
        <end position="40"/>
    </location>
</feature>
<dbReference type="SMART" id="SM00387">
    <property type="entry name" value="HATPase_c"/>
    <property type="match status" value="1"/>
</dbReference>
<dbReference type="Pfam" id="PF02518">
    <property type="entry name" value="HATPase_c"/>
    <property type="match status" value="1"/>
</dbReference>
<dbReference type="Proteomes" id="UP000215005">
    <property type="component" value="Chromosome"/>
</dbReference>
<keyword evidence="7" id="KW-0812">Transmembrane</keyword>
<keyword evidence="3" id="KW-0597">Phosphoprotein</keyword>
<feature type="domain" description="Histidine kinase/HSP90-like ATPase" evidence="8">
    <location>
        <begin position="537"/>
        <end position="649"/>
    </location>
</feature>
<organism evidence="9 10">
    <name type="scientific">Nocardiopsis gilva YIM 90087</name>
    <dbReference type="NCBI Taxonomy" id="1235441"/>
    <lineage>
        <taxon>Bacteria</taxon>
        <taxon>Bacillati</taxon>
        <taxon>Actinomycetota</taxon>
        <taxon>Actinomycetes</taxon>
        <taxon>Streptosporangiales</taxon>
        <taxon>Nocardiopsidaceae</taxon>
        <taxon>Nocardiopsis</taxon>
    </lineage>
</organism>
<dbReference type="AlphaFoldDB" id="A0A223SB82"/>
<dbReference type="EC" id="2.7.13.3" evidence="2"/>
<dbReference type="EMBL" id="CP022753">
    <property type="protein sequence ID" value="ASU85407.1"/>
    <property type="molecule type" value="Genomic_DNA"/>
</dbReference>
<accession>A0A223SB82</accession>
<keyword evidence="7" id="KW-1133">Transmembrane helix</keyword>
<dbReference type="InterPro" id="IPR050428">
    <property type="entry name" value="TCS_sensor_his_kinase"/>
</dbReference>
<evidence type="ECO:0000256" key="1">
    <source>
        <dbReference type="ARBA" id="ARBA00000085"/>
    </source>
</evidence>
<feature type="compositionally biased region" description="Basic and acidic residues" evidence="6">
    <location>
        <begin position="924"/>
        <end position="945"/>
    </location>
</feature>
<reference evidence="9 10" key="1">
    <citation type="submission" date="2017-08" db="EMBL/GenBank/DDBJ databases">
        <title>The complete genome sequence of Nocardiopsis gilva YIM 90087.</title>
        <authorList>
            <person name="Yin M."/>
            <person name="Tang S."/>
        </authorList>
    </citation>
    <scope>NUCLEOTIDE SEQUENCE [LARGE SCALE GENOMIC DNA]</scope>
    <source>
        <strain evidence="9 10">YIM 90087</strain>
    </source>
</reference>
<feature type="compositionally biased region" description="Basic and acidic residues" evidence="6">
    <location>
        <begin position="801"/>
        <end position="836"/>
    </location>
</feature>
<dbReference type="CDD" id="cd00075">
    <property type="entry name" value="HATPase"/>
    <property type="match status" value="1"/>
</dbReference>
<dbReference type="Pfam" id="PF08376">
    <property type="entry name" value="NIT"/>
    <property type="match status" value="1"/>
</dbReference>
<proteinExistence type="predicted"/>
<dbReference type="OrthoDB" id="3845898at2"/>
<dbReference type="GO" id="GO:0005886">
    <property type="term" value="C:plasma membrane"/>
    <property type="evidence" value="ECO:0007669"/>
    <property type="project" value="TreeGrafter"/>
</dbReference>
<dbReference type="GO" id="GO:0000160">
    <property type="term" value="P:phosphorelay signal transduction system"/>
    <property type="evidence" value="ECO:0007669"/>
    <property type="project" value="TreeGrafter"/>
</dbReference>
<evidence type="ECO:0000259" key="8">
    <source>
        <dbReference type="SMART" id="SM00387"/>
    </source>
</evidence>
<evidence type="ECO:0000313" key="9">
    <source>
        <dbReference type="EMBL" id="ASU85407.1"/>
    </source>
</evidence>
<evidence type="ECO:0000256" key="6">
    <source>
        <dbReference type="SAM" id="MobiDB-lite"/>
    </source>
</evidence>
<evidence type="ECO:0000256" key="5">
    <source>
        <dbReference type="ARBA" id="ARBA00022777"/>
    </source>
</evidence>
<dbReference type="RefSeq" id="WP_094932718.1">
    <property type="nucleotide sequence ID" value="NZ_CP022753.1"/>
</dbReference>
<dbReference type="InterPro" id="IPR036890">
    <property type="entry name" value="HATPase_C_sf"/>
</dbReference>
<dbReference type="GO" id="GO:0004673">
    <property type="term" value="F:protein histidine kinase activity"/>
    <property type="evidence" value="ECO:0007669"/>
    <property type="project" value="UniProtKB-EC"/>
</dbReference>
<keyword evidence="5" id="KW-0418">Kinase</keyword>
<dbReference type="InterPro" id="IPR003594">
    <property type="entry name" value="HATPase_dom"/>
</dbReference>
<protein>
    <recommendedName>
        <fullName evidence="2">histidine kinase</fullName>
        <ecNumber evidence="2">2.7.13.3</ecNumber>
    </recommendedName>
</protein>
<dbReference type="PANTHER" id="PTHR45436">
    <property type="entry name" value="SENSOR HISTIDINE KINASE YKOH"/>
    <property type="match status" value="1"/>
</dbReference>